<organism evidence="2 3">
    <name type="scientific">Tanacetum coccineum</name>
    <dbReference type="NCBI Taxonomy" id="301880"/>
    <lineage>
        <taxon>Eukaryota</taxon>
        <taxon>Viridiplantae</taxon>
        <taxon>Streptophyta</taxon>
        <taxon>Embryophyta</taxon>
        <taxon>Tracheophyta</taxon>
        <taxon>Spermatophyta</taxon>
        <taxon>Magnoliopsida</taxon>
        <taxon>eudicotyledons</taxon>
        <taxon>Gunneridae</taxon>
        <taxon>Pentapetalae</taxon>
        <taxon>asterids</taxon>
        <taxon>campanulids</taxon>
        <taxon>Asterales</taxon>
        <taxon>Asteraceae</taxon>
        <taxon>Asteroideae</taxon>
        <taxon>Anthemideae</taxon>
        <taxon>Anthemidinae</taxon>
        <taxon>Tanacetum</taxon>
    </lineage>
</organism>
<evidence type="ECO:0000313" key="3">
    <source>
        <dbReference type="Proteomes" id="UP001151760"/>
    </source>
</evidence>
<keyword evidence="3" id="KW-1185">Reference proteome</keyword>
<accession>A0ABQ5GDE6</accession>
<feature type="compositionally biased region" description="Basic and acidic residues" evidence="1">
    <location>
        <begin position="1"/>
        <end position="25"/>
    </location>
</feature>
<reference evidence="2" key="1">
    <citation type="journal article" date="2022" name="Int. J. Mol. Sci.">
        <title>Draft Genome of Tanacetum Coccineum: Genomic Comparison of Closely Related Tanacetum-Family Plants.</title>
        <authorList>
            <person name="Yamashiro T."/>
            <person name="Shiraishi A."/>
            <person name="Nakayama K."/>
            <person name="Satake H."/>
        </authorList>
    </citation>
    <scope>NUCLEOTIDE SEQUENCE</scope>
</reference>
<reference evidence="2" key="2">
    <citation type="submission" date="2022-01" db="EMBL/GenBank/DDBJ databases">
        <authorList>
            <person name="Yamashiro T."/>
            <person name="Shiraishi A."/>
            <person name="Satake H."/>
            <person name="Nakayama K."/>
        </authorList>
    </citation>
    <scope>NUCLEOTIDE SEQUENCE</scope>
</reference>
<gene>
    <name evidence="2" type="ORF">Tco_1032967</name>
</gene>
<feature type="region of interest" description="Disordered" evidence="1">
    <location>
        <begin position="1"/>
        <end position="76"/>
    </location>
</feature>
<protein>
    <submittedName>
        <fullName evidence="2">Uncharacterized protein</fullName>
    </submittedName>
</protein>
<evidence type="ECO:0000313" key="2">
    <source>
        <dbReference type="EMBL" id="GJT73681.1"/>
    </source>
</evidence>
<dbReference type="EMBL" id="BQNB010018373">
    <property type="protein sequence ID" value="GJT73681.1"/>
    <property type="molecule type" value="Genomic_DNA"/>
</dbReference>
<sequence>MQQKDSKNSFGKKESSKKTEKERKITSKKAARLITWAEAKAERGLIPGSDQEREGRLQPYAIRSSRRKKQQQLVDW</sequence>
<evidence type="ECO:0000256" key="1">
    <source>
        <dbReference type="SAM" id="MobiDB-lite"/>
    </source>
</evidence>
<comment type="caution">
    <text evidence="2">The sequence shown here is derived from an EMBL/GenBank/DDBJ whole genome shotgun (WGS) entry which is preliminary data.</text>
</comment>
<dbReference type="Proteomes" id="UP001151760">
    <property type="component" value="Unassembled WGS sequence"/>
</dbReference>
<name>A0ABQ5GDE6_9ASTR</name>
<proteinExistence type="predicted"/>